<sequence>MSRPLESQRALEWVSIHRLAGARRHSTNEDLSLVE</sequence>
<reference evidence="1" key="1">
    <citation type="submission" date="2020-05" db="EMBL/GenBank/DDBJ databases">
        <authorList>
            <person name="Chiriac C."/>
            <person name="Salcher M."/>
            <person name="Ghai R."/>
            <person name="Kavagutti S V."/>
        </authorList>
    </citation>
    <scope>NUCLEOTIDE SEQUENCE</scope>
</reference>
<name>A0A6J6SC36_9ZZZZ</name>
<organism evidence="1">
    <name type="scientific">freshwater metagenome</name>
    <dbReference type="NCBI Taxonomy" id="449393"/>
    <lineage>
        <taxon>unclassified sequences</taxon>
        <taxon>metagenomes</taxon>
        <taxon>ecological metagenomes</taxon>
    </lineage>
</organism>
<dbReference type="EMBL" id="CAEZXR010000413">
    <property type="protein sequence ID" value="CAB4732107.1"/>
    <property type="molecule type" value="Genomic_DNA"/>
</dbReference>
<proteinExistence type="predicted"/>
<gene>
    <name evidence="1" type="ORF">UFOPK2579_02640</name>
</gene>
<protein>
    <submittedName>
        <fullName evidence="1">Unannotated protein</fullName>
    </submittedName>
</protein>
<accession>A0A6J6SC36</accession>
<evidence type="ECO:0000313" key="1">
    <source>
        <dbReference type="EMBL" id="CAB4732107.1"/>
    </source>
</evidence>
<dbReference type="AlphaFoldDB" id="A0A6J6SC36"/>